<keyword evidence="7 10" id="KW-0862">Zinc</keyword>
<keyword evidence="6 10" id="KW-0378">Hydrolase</keyword>
<keyword evidence="5 10" id="KW-0547">Nucleotide-binding</keyword>
<comment type="subcellular location">
    <subcellularLocation>
        <location evidence="10">Cytoplasm</location>
    </subcellularLocation>
</comment>
<dbReference type="GO" id="GO:0046872">
    <property type="term" value="F:metal ion binding"/>
    <property type="evidence" value="ECO:0007669"/>
    <property type="project" value="UniProtKB-KW"/>
</dbReference>
<comment type="function">
    <text evidence="10">One of several proteins that assist in the late maturation steps of the functional core of the 30S ribosomal subunit. Helps release RbfA from mature subunits. May play a role in the assembly of ribosomal proteins into the subunit. Circularly permuted GTPase that catalyzes slow GTP hydrolysis, GTPase activity is stimulated by the 30S ribosomal subunit.</text>
</comment>
<comment type="subunit">
    <text evidence="10">Monomer. Associates with 30S ribosomal subunit, binds 16S rRNA.</text>
</comment>
<dbReference type="NCBIfam" id="TIGR00157">
    <property type="entry name" value="ribosome small subunit-dependent GTPase A"/>
    <property type="match status" value="1"/>
</dbReference>
<evidence type="ECO:0000256" key="4">
    <source>
        <dbReference type="ARBA" id="ARBA00022730"/>
    </source>
</evidence>
<evidence type="ECO:0000256" key="5">
    <source>
        <dbReference type="ARBA" id="ARBA00022741"/>
    </source>
</evidence>
<keyword evidence="3 10" id="KW-0479">Metal-binding</keyword>
<evidence type="ECO:0000256" key="3">
    <source>
        <dbReference type="ARBA" id="ARBA00022723"/>
    </source>
</evidence>
<dbReference type="InterPro" id="IPR030378">
    <property type="entry name" value="G_CP_dom"/>
</dbReference>
<dbReference type="CDD" id="cd01854">
    <property type="entry name" value="YjeQ_EngC"/>
    <property type="match status" value="1"/>
</dbReference>
<accession>A0A1M6IVU2</accession>
<dbReference type="PANTHER" id="PTHR32120:SF11">
    <property type="entry name" value="SMALL RIBOSOMAL SUBUNIT BIOGENESIS GTPASE RSGA 1, MITOCHONDRIAL-RELATED"/>
    <property type="match status" value="1"/>
</dbReference>
<keyword evidence="4 10" id="KW-0699">rRNA-binding</keyword>
<keyword evidence="2 10" id="KW-0690">Ribosome biogenesis</keyword>
<comment type="similarity">
    <text evidence="10">Belongs to the TRAFAC class YlqF/YawG GTPase family. RsgA subfamily.</text>
</comment>
<sequence>MDNVKSGIILKGVGGFYDVLDTSAGVIYTCRVRGIHRKEGGKTPLPGDGVTFKVIDEKSLTGFIDEIGERKNAFVRPPVANIDQLAVVVAVRSPEPDLSLVDKLLITCEAKNITPLILVNKVDLDEEGTAEAISRAYGKAGYRVIPLSKVLNTGYDELHQQLKGCKTAFAGQSGVGKSTILNIILNNWVMEIGEVSERIQRGRHTTRHVQLFELAVGGFVMDTPGFSSYAVSDIEHTELAYLYPEFRQVIGECRFTSCSHINEPGCRVRELVEKGEADPGRYGRYIQYYRELKEAYDNRYRR</sequence>
<evidence type="ECO:0000256" key="7">
    <source>
        <dbReference type="ARBA" id="ARBA00022833"/>
    </source>
</evidence>
<feature type="binding site" evidence="10">
    <location>
        <position position="258"/>
    </location>
    <ligand>
        <name>Zn(2+)</name>
        <dbReference type="ChEBI" id="CHEBI:29105"/>
    </ligand>
</feature>
<feature type="binding site" evidence="10">
    <location>
        <position position="253"/>
    </location>
    <ligand>
        <name>Zn(2+)</name>
        <dbReference type="ChEBI" id="CHEBI:29105"/>
    </ligand>
</feature>
<evidence type="ECO:0000313" key="14">
    <source>
        <dbReference type="Proteomes" id="UP000324781"/>
    </source>
</evidence>
<evidence type="ECO:0000259" key="11">
    <source>
        <dbReference type="PROSITE" id="PS50936"/>
    </source>
</evidence>
<dbReference type="EC" id="3.6.1.-" evidence="10"/>
<dbReference type="GO" id="GO:0042274">
    <property type="term" value="P:ribosomal small subunit biogenesis"/>
    <property type="evidence" value="ECO:0007669"/>
    <property type="project" value="UniProtKB-UniRule"/>
</dbReference>
<dbReference type="Proteomes" id="UP000324781">
    <property type="component" value="Unassembled WGS sequence"/>
</dbReference>
<evidence type="ECO:0000256" key="9">
    <source>
        <dbReference type="ARBA" id="ARBA00023134"/>
    </source>
</evidence>
<dbReference type="GO" id="GO:0003924">
    <property type="term" value="F:GTPase activity"/>
    <property type="evidence" value="ECO:0007669"/>
    <property type="project" value="UniProtKB-UniRule"/>
</dbReference>
<dbReference type="Gene3D" id="1.10.40.50">
    <property type="entry name" value="Probable gtpase engc, domain 3"/>
    <property type="match status" value="1"/>
</dbReference>
<keyword evidence="8 10" id="KW-0694">RNA-binding</keyword>
<evidence type="ECO:0000256" key="10">
    <source>
        <dbReference type="HAMAP-Rule" id="MF_01820"/>
    </source>
</evidence>
<dbReference type="Gene3D" id="3.40.50.300">
    <property type="entry name" value="P-loop containing nucleotide triphosphate hydrolases"/>
    <property type="match status" value="1"/>
</dbReference>
<evidence type="ECO:0000256" key="8">
    <source>
        <dbReference type="ARBA" id="ARBA00022884"/>
    </source>
</evidence>
<feature type="domain" description="EngC GTPase" evidence="11">
    <location>
        <begin position="80"/>
        <end position="227"/>
    </location>
</feature>
<dbReference type="InterPro" id="IPR004881">
    <property type="entry name" value="Ribosome_biogen_GTPase_RsgA"/>
</dbReference>
<evidence type="ECO:0000259" key="12">
    <source>
        <dbReference type="PROSITE" id="PS51721"/>
    </source>
</evidence>
<dbReference type="PROSITE" id="PS51721">
    <property type="entry name" value="G_CP"/>
    <property type="match status" value="1"/>
</dbReference>
<name>A0A1M6IVU2_9FIRM</name>
<proteinExistence type="inferred from homology"/>
<dbReference type="InterPro" id="IPR010914">
    <property type="entry name" value="RsgA_GTPase_dom"/>
</dbReference>
<dbReference type="InterPro" id="IPR012340">
    <property type="entry name" value="NA-bd_OB-fold"/>
</dbReference>
<feature type="domain" description="CP-type G" evidence="12">
    <location>
        <begin position="71"/>
        <end position="229"/>
    </location>
</feature>
<evidence type="ECO:0000313" key="13">
    <source>
        <dbReference type="EMBL" id="SHJ38583.1"/>
    </source>
</evidence>
<dbReference type="HAMAP" id="MF_01820">
    <property type="entry name" value="GTPase_RsgA"/>
    <property type="match status" value="1"/>
</dbReference>
<dbReference type="Pfam" id="PF03193">
    <property type="entry name" value="RsgA_GTPase"/>
    <property type="match status" value="1"/>
</dbReference>
<dbReference type="SUPFAM" id="SSF52540">
    <property type="entry name" value="P-loop containing nucleoside triphosphate hydrolases"/>
    <property type="match status" value="1"/>
</dbReference>
<evidence type="ECO:0000256" key="6">
    <source>
        <dbReference type="ARBA" id="ARBA00022801"/>
    </source>
</evidence>
<keyword evidence="14" id="KW-1185">Reference proteome</keyword>
<dbReference type="PROSITE" id="PS50936">
    <property type="entry name" value="ENGC_GTPASE"/>
    <property type="match status" value="1"/>
</dbReference>
<feature type="binding site" evidence="10">
    <location>
        <position position="266"/>
    </location>
    <ligand>
        <name>Zn(2+)</name>
        <dbReference type="ChEBI" id="CHEBI:29105"/>
    </ligand>
</feature>
<dbReference type="InterPro" id="IPR027417">
    <property type="entry name" value="P-loop_NTPase"/>
</dbReference>
<dbReference type="InterPro" id="IPR031944">
    <property type="entry name" value="RsgA_N"/>
</dbReference>
<keyword evidence="1 10" id="KW-0963">Cytoplasm</keyword>
<feature type="binding site" evidence="10">
    <location>
        <position position="260"/>
    </location>
    <ligand>
        <name>Zn(2+)</name>
        <dbReference type="ChEBI" id="CHEBI:29105"/>
    </ligand>
</feature>
<keyword evidence="9 10" id="KW-0342">GTP-binding</keyword>
<dbReference type="Gene3D" id="2.40.50.140">
    <property type="entry name" value="Nucleic acid-binding proteins"/>
    <property type="match status" value="1"/>
</dbReference>
<comment type="cofactor">
    <cofactor evidence="10">
        <name>Zn(2+)</name>
        <dbReference type="ChEBI" id="CHEBI:29105"/>
    </cofactor>
    <text evidence="10">Binds 1 zinc ion per subunit.</text>
</comment>
<organism evidence="13 14">
    <name type="scientific">Thermoclostridium caenicola</name>
    <dbReference type="NCBI Taxonomy" id="659425"/>
    <lineage>
        <taxon>Bacteria</taxon>
        <taxon>Bacillati</taxon>
        <taxon>Bacillota</taxon>
        <taxon>Clostridia</taxon>
        <taxon>Eubacteriales</taxon>
        <taxon>Oscillospiraceae</taxon>
        <taxon>Thermoclostridium</taxon>
    </lineage>
</organism>
<dbReference type="EMBL" id="FQZP01000048">
    <property type="protein sequence ID" value="SHJ38583.1"/>
    <property type="molecule type" value="Genomic_DNA"/>
</dbReference>
<dbReference type="GO" id="GO:0019843">
    <property type="term" value="F:rRNA binding"/>
    <property type="evidence" value="ECO:0007669"/>
    <property type="project" value="UniProtKB-KW"/>
</dbReference>
<dbReference type="AlphaFoldDB" id="A0A1M6IVU2"/>
<dbReference type="GO" id="GO:0005525">
    <property type="term" value="F:GTP binding"/>
    <property type="evidence" value="ECO:0007669"/>
    <property type="project" value="UniProtKB-UniRule"/>
</dbReference>
<dbReference type="GO" id="GO:0005737">
    <property type="term" value="C:cytoplasm"/>
    <property type="evidence" value="ECO:0007669"/>
    <property type="project" value="UniProtKB-SubCell"/>
</dbReference>
<evidence type="ECO:0000256" key="1">
    <source>
        <dbReference type="ARBA" id="ARBA00022490"/>
    </source>
</evidence>
<dbReference type="Pfam" id="PF16745">
    <property type="entry name" value="RsgA_N"/>
    <property type="match status" value="1"/>
</dbReference>
<evidence type="ECO:0000256" key="2">
    <source>
        <dbReference type="ARBA" id="ARBA00022517"/>
    </source>
</evidence>
<protein>
    <recommendedName>
        <fullName evidence="10">Small ribosomal subunit biogenesis GTPase RsgA</fullName>
        <ecNumber evidence="10">3.6.1.-</ecNumber>
    </recommendedName>
</protein>
<feature type="binding site" evidence="10">
    <location>
        <begin position="171"/>
        <end position="179"/>
    </location>
    <ligand>
        <name>GTP</name>
        <dbReference type="ChEBI" id="CHEBI:37565"/>
    </ligand>
</feature>
<dbReference type="SUPFAM" id="SSF50249">
    <property type="entry name" value="Nucleic acid-binding proteins"/>
    <property type="match status" value="1"/>
</dbReference>
<dbReference type="PANTHER" id="PTHR32120">
    <property type="entry name" value="SMALL RIBOSOMAL SUBUNIT BIOGENESIS GTPASE RSGA"/>
    <property type="match status" value="1"/>
</dbReference>
<reference evidence="13 14" key="1">
    <citation type="submission" date="2016-11" db="EMBL/GenBank/DDBJ databases">
        <authorList>
            <person name="Varghese N."/>
            <person name="Submissions S."/>
        </authorList>
    </citation>
    <scope>NUCLEOTIDE SEQUENCE [LARGE SCALE GENOMIC DNA]</scope>
    <source>
        <strain evidence="13 14">DSM 19027</strain>
    </source>
</reference>
<gene>
    <name evidence="10" type="primary">rsgA</name>
    <name evidence="13" type="ORF">SAMN05444373_104811</name>
</gene>
<feature type="binding site" evidence="10">
    <location>
        <begin position="120"/>
        <end position="123"/>
    </location>
    <ligand>
        <name>GTP</name>
        <dbReference type="ChEBI" id="CHEBI:37565"/>
    </ligand>
</feature>